<gene>
    <name evidence="1" type="ORF">GCM10007877_25190</name>
</gene>
<comment type="caution">
    <text evidence="1">The sequence shown here is derived from an EMBL/GenBank/DDBJ whole genome shotgun (WGS) entry which is preliminary data.</text>
</comment>
<organism evidence="1 2">
    <name type="scientific">Marinibactrum halimedae</name>
    <dbReference type="NCBI Taxonomy" id="1444977"/>
    <lineage>
        <taxon>Bacteria</taxon>
        <taxon>Pseudomonadati</taxon>
        <taxon>Pseudomonadota</taxon>
        <taxon>Gammaproteobacteria</taxon>
        <taxon>Cellvibrionales</taxon>
        <taxon>Cellvibrionaceae</taxon>
        <taxon>Marinibactrum</taxon>
    </lineage>
</organism>
<sequence>MFHLMKKYLINISCAVLRTAMPAHPSKLFSVSKASFKNPYFSETVFSVSVLSLKGDRYVSGA</sequence>
<dbReference type="EMBL" id="BSPD01000061">
    <property type="protein sequence ID" value="GLS26800.1"/>
    <property type="molecule type" value="Genomic_DNA"/>
</dbReference>
<dbReference type="Proteomes" id="UP001156870">
    <property type="component" value="Unassembled WGS sequence"/>
</dbReference>
<dbReference type="AlphaFoldDB" id="A0AA37TB24"/>
<evidence type="ECO:0000313" key="1">
    <source>
        <dbReference type="EMBL" id="GLS26800.1"/>
    </source>
</evidence>
<proteinExistence type="predicted"/>
<evidence type="ECO:0000313" key="2">
    <source>
        <dbReference type="Proteomes" id="UP001156870"/>
    </source>
</evidence>
<name>A0AA37TB24_9GAMM</name>
<keyword evidence="2" id="KW-1185">Reference proteome</keyword>
<dbReference type="RefSeq" id="WP_232594952.1">
    <property type="nucleotide sequence ID" value="NZ_BSPD01000061.1"/>
</dbReference>
<accession>A0AA37TB24</accession>
<reference evidence="1 2" key="1">
    <citation type="journal article" date="2014" name="Int. J. Syst. Evol. Microbiol.">
        <title>Complete genome sequence of Corynebacterium casei LMG S-19264T (=DSM 44701T), isolated from a smear-ripened cheese.</title>
        <authorList>
            <consortium name="US DOE Joint Genome Institute (JGI-PGF)"/>
            <person name="Walter F."/>
            <person name="Albersmeier A."/>
            <person name="Kalinowski J."/>
            <person name="Ruckert C."/>
        </authorList>
    </citation>
    <scope>NUCLEOTIDE SEQUENCE [LARGE SCALE GENOMIC DNA]</scope>
    <source>
        <strain evidence="1 2">NBRC 110095</strain>
    </source>
</reference>
<protein>
    <submittedName>
        <fullName evidence="1">Uncharacterized protein</fullName>
    </submittedName>
</protein>